<dbReference type="GO" id="GO:0046872">
    <property type="term" value="F:metal ion binding"/>
    <property type="evidence" value="ECO:0007669"/>
    <property type="project" value="UniProtKB-KW"/>
</dbReference>
<keyword evidence="4 9" id="KW-0479">Metal-binding</keyword>
<feature type="region of interest" description="Disordered" evidence="10">
    <location>
        <begin position="249"/>
        <end position="271"/>
    </location>
</feature>
<dbReference type="GO" id="GO:0016020">
    <property type="term" value="C:membrane"/>
    <property type="evidence" value="ECO:0007669"/>
    <property type="project" value="UniProtKB-SubCell"/>
</dbReference>
<comment type="caution">
    <text evidence="12">The sequence shown here is derived from an EMBL/GenBank/DDBJ whole genome shotgun (WGS) entry which is preliminary data.</text>
</comment>
<proteinExistence type="predicted"/>
<dbReference type="PANTHER" id="PTHR34192">
    <property type="entry name" value="PLASTOCYANIN MAJOR ISOFORM, CHLOROPLASTIC-RELATED"/>
    <property type="match status" value="1"/>
</dbReference>
<evidence type="ECO:0000256" key="5">
    <source>
        <dbReference type="ARBA" id="ARBA00022764"/>
    </source>
</evidence>
<evidence type="ECO:0000313" key="13">
    <source>
        <dbReference type="Proteomes" id="UP001589595"/>
    </source>
</evidence>
<evidence type="ECO:0000256" key="4">
    <source>
        <dbReference type="ARBA" id="ARBA00022723"/>
    </source>
</evidence>
<evidence type="ECO:0000256" key="7">
    <source>
        <dbReference type="ARBA" id="ARBA00023008"/>
    </source>
</evidence>
<dbReference type="InterPro" id="IPR028871">
    <property type="entry name" value="BlueCu_1_BS"/>
</dbReference>
<feature type="binding site" evidence="9">
    <location>
        <position position="143"/>
    </location>
    <ligand>
        <name>Cu cation</name>
        <dbReference type="ChEBI" id="CHEBI:23378"/>
    </ligand>
</feature>
<dbReference type="PROSITE" id="PS51318">
    <property type="entry name" value="TAT"/>
    <property type="match status" value="1"/>
</dbReference>
<dbReference type="GO" id="GO:0042597">
    <property type="term" value="C:periplasmic space"/>
    <property type="evidence" value="ECO:0007669"/>
    <property type="project" value="UniProtKB-SubCell"/>
</dbReference>
<evidence type="ECO:0000259" key="11">
    <source>
        <dbReference type="Pfam" id="PF00127"/>
    </source>
</evidence>
<dbReference type="RefSeq" id="WP_222923744.1">
    <property type="nucleotide sequence ID" value="NZ_CP082288.1"/>
</dbReference>
<dbReference type="GeneID" id="300986661"/>
<dbReference type="EMBL" id="JBHMAJ010000011">
    <property type="protein sequence ID" value="MFB9826122.1"/>
    <property type="molecule type" value="Genomic_DNA"/>
</dbReference>
<dbReference type="InterPro" id="IPR017533">
    <property type="entry name" value="Halocyanin"/>
</dbReference>
<dbReference type="InterPro" id="IPR008972">
    <property type="entry name" value="Cupredoxin"/>
</dbReference>
<feature type="compositionally biased region" description="Gly residues" evidence="10">
    <location>
        <begin position="162"/>
        <end position="182"/>
    </location>
</feature>
<dbReference type="PANTHER" id="PTHR34192:SF10">
    <property type="entry name" value="PLASTOCYANIN MAJOR ISOFORM, CHLOROPLASTIC-RELATED"/>
    <property type="match status" value="1"/>
</dbReference>
<feature type="binding site" evidence="9">
    <location>
        <position position="140"/>
    </location>
    <ligand>
        <name>Cu cation</name>
        <dbReference type="ChEBI" id="CHEBI:23378"/>
    </ligand>
</feature>
<keyword evidence="5" id="KW-0574">Periplasm</keyword>
<keyword evidence="6" id="KW-0249">Electron transport</keyword>
<evidence type="ECO:0000256" key="1">
    <source>
        <dbReference type="ARBA" id="ARBA00004370"/>
    </source>
</evidence>
<evidence type="ECO:0000256" key="8">
    <source>
        <dbReference type="ARBA" id="ARBA00023136"/>
    </source>
</evidence>
<feature type="binding site" evidence="9">
    <location>
        <position position="148"/>
    </location>
    <ligand>
        <name>Cu cation</name>
        <dbReference type="ChEBI" id="CHEBI:23378"/>
    </ligand>
</feature>
<keyword evidence="7 9" id="KW-0186">Copper</keyword>
<feature type="binding site" evidence="9">
    <location>
        <position position="104"/>
    </location>
    <ligand>
        <name>Cu cation</name>
        <dbReference type="ChEBI" id="CHEBI:23378"/>
    </ligand>
</feature>
<name>A0ABD5MRK5_9EURY</name>
<dbReference type="InterPro" id="IPR006311">
    <property type="entry name" value="TAT_signal"/>
</dbReference>
<keyword evidence="13" id="KW-1185">Reference proteome</keyword>
<evidence type="ECO:0000313" key="12">
    <source>
        <dbReference type="EMBL" id="MFB9826122.1"/>
    </source>
</evidence>
<feature type="compositionally biased region" description="Gly residues" evidence="10">
    <location>
        <begin position="200"/>
        <end position="209"/>
    </location>
</feature>
<dbReference type="Pfam" id="PF00127">
    <property type="entry name" value="Copper-bind"/>
    <property type="match status" value="1"/>
</dbReference>
<dbReference type="SUPFAM" id="SSF49503">
    <property type="entry name" value="Cupredoxins"/>
    <property type="match status" value="1"/>
</dbReference>
<gene>
    <name evidence="12" type="ORF">ACFFOL_18280</name>
</gene>
<evidence type="ECO:0000256" key="10">
    <source>
        <dbReference type="SAM" id="MobiDB-lite"/>
    </source>
</evidence>
<dbReference type="CDD" id="cd04220">
    <property type="entry name" value="Halocyanin"/>
    <property type="match status" value="1"/>
</dbReference>
<keyword evidence="8" id="KW-0472">Membrane</keyword>
<evidence type="ECO:0000256" key="2">
    <source>
        <dbReference type="ARBA" id="ARBA00004418"/>
    </source>
</evidence>
<feature type="domain" description="Blue (type 1) copper" evidence="11">
    <location>
        <begin position="68"/>
        <end position="154"/>
    </location>
</feature>
<dbReference type="Gene3D" id="2.60.40.420">
    <property type="entry name" value="Cupredoxins - blue copper proteins"/>
    <property type="match status" value="1"/>
</dbReference>
<dbReference type="InterPro" id="IPR002386">
    <property type="entry name" value="Amicyanin/Pseudoazurin"/>
</dbReference>
<comment type="cofactor">
    <cofactor evidence="9">
        <name>Cu cation</name>
        <dbReference type="ChEBI" id="CHEBI:23378"/>
    </cofactor>
    <text evidence="9">Binds 1 copper ion per subunit.</text>
</comment>
<dbReference type="PROSITE" id="PS00196">
    <property type="entry name" value="COPPER_BLUE"/>
    <property type="match status" value="1"/>
</dbReference>
<accession>A0ABD5MRK5</accession>
<evidence type="ECO:0000256" key="9">
    <source>
        <dbReference type="PIRSR" id="PIRSR602386-1"/>
    </source>
</evidence>
<protein>
    <submittedName>
        <fullName evidence="12">Halocyanin domain-containing protein</fullName>
    </submittedName>
</protein>
<evidence type="ECO:0000256" key="3">
    <source>
        <dbReference type="ARBA" id="ARBA00022448"/>
    </source>
</evidence>
<feature type="region of interest" description="Disordered" evidence="10">
    <location>
        <begin position="159"/>
        <end position="209"/>
    </location>
</feature>
<organism evidence="12 13">
    <name type="scientific">Halobaculum roseum</name>
    <dbReference type="NCBI Taxonomy" id="2175149"/>
    <lineage>
        <taxon>Archaea</taxon>
        <taxon>Methanobacteriati</taxon>
        <taxon>Methanobacteriota</taxon>
        <taxon>Stenosarchaea group</taxon>
        <taxon>Halobacteria</taxon>
        <taxon>Halobacteriales</taxon>
        <taxon>Haloferacaceae</taxon>
        <taxon>Halobaculum</taxon>
    </lineage>
</organism>
<dbReference type="InterPro" id="IPR000923">
    <property type="entry name" value="BlueCu_1"/>
</dbReference>
<keyword evidence="3" id="KW-0813">Transport</keyword>
<dbReference type="PRINTS" id="PR00155">
    <property type="entry name" value="AMICYANIN"/>
</dbReference>
<evidence type="ECO:0000256" key="6">
    <source>
        <dbReference type="ARBA" id="ARBA00022982"/>
    </source>
</evidence>
<reference evidence="12" key="1">
    <citation type="submission" date="2024-09" db="EMBL/GenBank/DDBJ databases">
        <authorList>
            <person name="Sun Q."/>
        </authorList>
    </citation>
    <scope>NUCLEOTIDE SEQUENCE [LARGE SCALE GENOMIC DNA]</scope>
    <source>
        <strain evidence="12">JCM 31273</strain>
    </source>
</reference>
<dbReference type="AlphaFoldDB" id="A0ABD5MRK5"/>
<sequence>MTESGTSSVSRRSVLRTALAGGVAAAAGGAATAPAAAQSSGGLEEWFSNVDNYDGVVDETGSSSVTVEVGTQANGGAYGFGPAAVRVDPGTTVTWEWTGNGSSHNVVAEGGGSFESELVGDAGYTFEHTFEEAGVYRYACTPHKALGMKGAVVVGDTEVGGSSDGGTGGGGSESAGGDGEGGTANATESAEETNESAAGGADGGSGGGGGGGVGDAPALLVLGGGIAAALSPLVFGLFLLLSGEDTTTATEGAYRADGGSQSAERRDDGAR</sequence>
<dbReference type="NCBIfam" id="TIGR03102">
    <property type="entry name" value="halo_cynanin"/>
    <property type="match status" value="1"/>
</dbReference>
<comment type="subcellular location">
    <subcellularLocation>
        <location evidence="1">Membrane</location>
    </subcellularLocation>
    <subcellularLocation>
        <location evidence="2">Periplasm</location>
    </subcellularLocation>
</comment>
<dbReference type="Proteomes" id="UP001589595">
    <property type="component" value="Unassembled WGS sequence"/>
</dbReference>